<feature type="region of interest" description="Disordered" evidence="1">
    <location>
        <begin position="1"/>
        <end position="27"/>
    </location>
</feature>
<keyword evidence="2" id="KW-1133">Transmembrane helix</keyword>
<dbReference type="Proteomes" id="UP001500831">
    <property type="component" value="Unassembled WGS sequence"/>
</dbReference>
<keyword evidence="2" id="KW-0472">Membrane</keyword>
<name>A0ABN3W2T7_9ACTN</name>
<organism evidence="3 4">
    <name type="scientific">Streptosporangium fragile</name>
    <dbReference type="NCBI Taxonomy" id="46186"/>
    <lineage>
        <taxon>Bacteria</taxon>
        <taxon>Bacillati</taxon>
        <taxon>Actinomycetota</taxon>
        <taxon>Actinomycetes</taxon>
        <taxon>Streptosporangiales</taxon>
        <taxon>Streptosporangiaceae</taxon>
        <taxon>Streptosporangium</taxon>
    </lineage>
</organism>
<feature type="transmembrane region" description="Helical" evidence="2">
    <location>
        <begin position="117"/>
        <end position="134"/>
    </location>
</feature>
<comment type="caution">
    <text evidence="3">The sequence shown here is derived from an EMBL/GenBank/DDBJ whole genome shotgun (WGS) entry which is preliminary data.</text>
</comment>
<evidence type="ECO:0000313" key="4">
    <source>
        <dbReference type="Proteomes" id="UP001500831"/>
    </source>
</evidence>
<feature type="region of interest" description="Disordered" evidence="1">
    <location>
        <begin position="320"/>
        <end position="366"/>
    </location>
</feature>
<evidence type="ECO:0000313" key="3">
    <source>
        <dbReference type="EMBL" id="GAA2882903.1"/>
    </source>
</evidence>
<reference evidence="3 4" key="1">
    <citation type="journal article" date="2019" name="Int. J. Syst. Evol. Microbiol.">
        <title>The Global Catalogue of Microorganisms (GCM) 10K type strain sequencing project: providing services to taxonomists for standard genome sequencing and annotation.</title>
        <authorList>
            <consortium name="The Broad Institute Genomics Platform"/>
            <consortium name="The Broad Institute Genome Sequencing Center for Infectious Disease"/>
            <person name="Wu L."/>
            <person name="Ma J."/>
        </authorList>
    </citation>
    <scope>NUCLEOTIDE SEQUENCE [LARGE SCALE GENOMIC DNA]</scope>
    <source>
        <strain evidence="3 4">JCM 6242</strain>
    </source>
</reference>
<feature type="compositionally biased region" description="Low complexity" evidence="1">
    <location>
        <begin position="1"/>
        <end position="13"/>
    </location>
</feature>
<dbReference type="EMBL" id="BAAAVI010000034">
    <property type="protein sequence ID" value="GAA2882903.1"/>
    <property type="molecule type" value="Genomic_DNA"/>
</dbReference>
<feature type="compositionally biased region" description="Low complexity" evidence="1">
    <location>
        <begin position="344"/>
        <end position="357"/>
    </location>
</feature>
<sequence>MNAPRRPTRRTIPNPAPRRTRGPRERRSAALRRAAGSLTLLTLLGHTLLGFEQACLAPVVGALTGVAAEFGLETVDAWARRRPARYLGTRDEAVDFFLPSYTCGLLCAMLLHGDSGLAPVALAVLIGVGGTYALRVRVPGAAAGPGGDVPGTPFMNPSNTGVTAVLLLFPWVGAAPQHQFTAGVSGPLDAIVPLVVLAAGLASTAGPAGRLPLVLGWTAGFALQALARGGLGDVSVAAALLPMTGTAFAVHTAYMLADPATAPRRPRDQVAFGLATAALYGLLVQFHVVSGLFLSLALACAGRGLVLACAARGPASAVPVRLGPPGGAADAPPYGRQPMPGAIRSSTRSDPSRRTSSNAPEASARR</sequence>
<proteinExistence type="predicted"/>
<accession>A0ABN3W2T7</accession>
<evidence type="ECO:0000256" key="2">
    <source>
        <dbReference type="SAM" id="Phobius"/>
    </source>
</evidence>
<keyword evidence="2" id="KW-0812">Transmembrane</keyword>
<evidence type="ECO:0000256" key="1">
    <source>
        <dbReference type="SAM" id="MobiDB-lite"/>
    </source>
</evidence>
<feature type="transmembrane region" description="Helical" evidence="2">
    <location>
        <begin position="237"/>
        <end position="257"/>
    </location>
</feature>
<protein>
    <submittedName>
        <fullName evidence="3">Uncharacterized protein</fullName>
    </submittedName>
</protein>
<gene>
    <name evidence="3" type="ORF">GCM10010517_46070</name>
</gene>
<feature type="transmembrane region" description="Helical" evidence="2">
    <location>
        <begin position="269"/>
        <end position="286"/>
    </location>
</feature>
<feature type="transmembrane region" description="Helical" evidence="2">
    <location>
        <begin position="154"/>
        <end position="174"/>
    </location>
</feature>
<feature type="transmembrane region" description="Helical" evidence="2">
    <location>
        <begin position="180"/>
        <end position="201"/>
    </location>
</feature>
<dbReference type="RefSeq" id="WP_344975143.1">
    <property type="nucleotide sequence ID" value="NZ_BAAAVI010000034.1"/>
</dbReference>
<keyword evidence="4" id="KW-1185">Reference proteome</keyword>